<keyword evidence="16" id="KW-1185">Reference proteome</keyword>
<dbReference type="Gene3D" id="3.40.630.10">
    <property type="entry name" value="Zn peptidases"/>
    <property type="match status" value="1"/>
</dbReference>
<feature type="compositionally biased region" description="Low complexity" evidence="12">
    <location>
        <begin position="277"/>
        <end position="289"/>
    </location>
</feature>
<evidence type="ECO:0000256" key="3">
    <source>
        <dbReference type="ARBA" id="ARBA00022645"/>
    </source>
</evidence>
<feature type="compositionally biased region" description="Acidic residues" evidence="12">
    <location>
        <begin position="385"/>
        <end position="398"/>
    </location>
</feature>
<evidence type="ECO:0000256" key="5">
    <source>
        <dbReference type="ARBA" id="ARBA00022723"/>
    </source>
</evidence>
<dbReference type="PANTHER" id="PTHR11705">
    <property type="entry name" value="PROTEASE FAMILY M14 CARBOXYPEPTIDASE A,B"/>
    <property type="match status" value="1"/>
</dbReference>
<dbReference type="SUPFAM" id="SSF54897">
    <property type="entry name" value="Protease propeptides/inhibitors"/>
    <property type="match status" value="1"/>
</dbReference>
<evidence type="ECO:0000256" key="12">
    <source>
        <dbReference type="SAM" id="MobiDB-lite"/>
    </source>
</evidence>
<dbReference type="PROSITE" id="PS52035">
    <property type="entry name" value="PEPTIDASE_M14"/>
    <property type="match status" value="1"/>
</dbReference>
<reference evidence="15" key="2">
    <citation type="submission" date="2021-02" db="UniProtKB">
        <authorList>
            <consortium name="EnsemblMetazoa"/>
        </authorList>
    </citation>
    <scope>IDENTIFICATION</scope>
    <source>
        <strain evidence="15">JHB</strain>
    </source>
</reference>
<keyword evidence="4" id="KW-0645">Protease</keyword>
<evidence type="ECO:0000256" key="8">
    <source>
        <dbReference type="ARBA" id="ARBA00022833"/>
    </source>
</evidence>
<dbReference type="STRING" id="7176.B0WJ40"/>
<dbReference type="GO" id="GO:0005615">
    <property type="term" value="C:extracellular space"/>
    <property type="evidence" value="ECO:0007669"/>
    <property type="project" value="TreeGrafter"/>
</dbReference>
<dbReference type="InterPro" id="IPR003146">
    <property type="entry name" value="M14A_act_pep"/>
</dbReference>
<feature type="compositionally biased region" description="Acidic residues" evidence="12">
    <location>
        <begin position="318"/>
        <end position="334"/>
    </location>
</feature>
<evidence type="ECO:0000256" key="2">
    <source>
        <dbReference type="ARBA" id="ARBA00005988"/>
    </source>
</evidence>
<dbReference type="VEuPathDB" id="VectorBase:CPIJ007169"/>
<dbReference type="FunFam" id="3.40.630.10:FF:000084">
    <property type="entry name" value="Carboxypeptidase B2"/>
    <property type="match status" value="1"/>
</dbReference>
<dbReference type="SUPFAM" id="SSF53187">
    <property type="entry name" value="Zn-dependent exopeptidases"/>
    <property type="match status" value="1"/>
</dbReference>
<feature type="domain" description="Peptidase M14" evidence="13">
    <location>
        <begin position="731"/>
        <end position="1080"/>
    </location>
</feature>
<feature type="region of interest" description="Disordered" evidence="12">
    <location>
        <begin position="277"/>
        <end position="401"/>
    </location>
</feature>
<dbReference type="GO" id="GO:0008270">
    <property type="term" value="F:zinc ion binding"/>
    <property type="evidence" value="ECO:0007669"/>
    <property type="project" value="InterPro"/>
</dbReference>
<dbReference type="GO" id="GO:0004181">
    <property type="term" value="F:metallocarboxypeptidase activity"/>
    <property type="evidence" value="ECO:0007669"/>
    <property type="project" value="InterPro"/>
</dbReference>
<evidence type="ECO:0000313" key="16">
    <source>
        <dbReference type="Proteomes" id="UP000002320"/>
    </source>
</evidence>
<dbReference type="AlphaFoldDB" id="B0WJ40"/>
<dbReference type="VEuPathDB" id="VectorBase:CQUJHB008251"/>
<dbReference type="PANTHER" id="PTHR11705:SF89">
    <property type="entry name" value="PEPTIDASE M14 CARBOXYPEPTIDASE A DOMAIN-CONTAINING PROTEIN"/>
    <property type="match status" value="1"/>
</dbReference>
<reference evidence="14" key="1">
    <citation type="submission" date="2007-03" db="EMBL/GenBank/DDBJ databases">
        <title>Annotation of Culex pipiens quinquefasciatus.</title>
        <authorList>
            <consortium name="The Broad Institute Genome Sequencing Platform"/>
            <person name="Atkinson P.W."/>
            <person name="Hemingway J."/>
            <person name="Christensen B.M."/>
            <person name="Higgs S."/>
            <person name="Kodira C."/>
            <person name="Hannick L."/>
            <person name="Megy K."/>
            <person name="O'Leary S."/>
            <person name="Pearson M."/>
            <person name="Haas B.J."/>
            <person name="Mauceli E."/>
            <person name="Wortman J.R."/>
            <person name="Lee N.H."/>
            <person name="Guigo R."/>
            <person name="Stanke M."/>
            <person name="Alvarado L."/>
            <person name="Amedeo P."/>
            <person name="Antoine C.H."/>
            <person name="Arensburger P."/>
            <person name="Bidwell S.L."/>
            <person name="Crawford M."/>
            <person name="Camaro F."/>
            <person name="Devon K."/>
            <person name="Engels R."/>
            <person name="Hammond M."/>
            <person name="Howarth C."/>
            <person name="Koehrsen M."/>
            <person name="Lawson D."/>
            <person name="Montgomery P."/>
            <person name="Nene V."/>
            <person name="Nusbaum C."/>
            <person name="Puiu D."/>
            <person name="Romero-Severson J."/>
            <person name="Severson D.W."/>
            <person name="Shumway M."/>
            <person name="Sisk P."/>
            <person name="Stolte C."/>
            <person name="Zeng Q."/>
            <person name="Eisenstadt E."/>
            <person name="Fraser-Liggett C."/>
            <person name="Strausberg R."/>
            <person name="Galagan J."/>
            <person name="Birren B."/>
            <person name="Collins F.H."/>
        </authorList>
    </citation>
    <scope>NUCLEOTIDE SEQUENCE [LARGE SCALE GENOMIC DNA]</scope>
    <source>
        <strain evidence="14">JHB</strain>
    </source>
</reference>
<dbReference type="InParanoid" id="B0WJ40"/>
<feature type="compositionally biased region" description="Basic and acidic residues" evidence="12">
    <location>
        <begin position="462"/>
        <end position="471"/>
    </location>
</feature>
<protein>
    <submittedName>
        <fullName evidence="14">Carboxypeptidase A1</fullName>
    </submittedName>
</protein>
<dbReference type="EMBL" id="DS231955">
    <property type="protein sequence ID" value="EDS28919.1"/>
    <property type="molecule type" value="Genomic_DNA"/>
</dbReference>
<evidence type="ECO:0000256" key="1">
    <source>
        <dbReference type="ARBA" id="ARBA00001947"/>
    </source>
</evidence>
<dbReference type="Proteomes" id="UP000002320">
    <property type="component" value="Unassembled WGS sequence"/>
</dbReference>
<evidence type="ECO:0000256" key="6">
    <source>
        <dbReference type="ARBA" id="ARBA00022729"/>
    </source>
</evidence>
<proteinExistence type="inferred from homology"/>
<keyword evidence="9" id="KW-0482">Metalloprotease</keyword>
<accession>B0WJ40</accession>
<dbReference type="HOGENOM" id="CLU_286235_0_0_1"/>
<evidence type="ECO:0000256" key="9">
    <source>
        <dbReference type="ARBA" id="ARBA00023049"/>
    </source>
</evidence>
<keyword evidence="5" id="KW-0479">Metal-binding</keyword>
<comment type="similarity">
    <text evidence="2 11">Belongs to the peptidase M14 family.</text>
</comment>
<dbReference type="OMA" id="MMPWDFF"/>
<dbReference type="GO" id="GO:0006508">
    <property type="term" value="P:proteolysis"/>
    <property type="evidence" value="ECO:0007669"/>
    <property type="project" value="UniProtKB-KW"/>
</dbReference>
<feature type="active site" description="Proton donor/acceptor" evidence="11">
    <location>
        <position position="1046"/>
    </location>
</feature>
<organism>
    <name type="scientific">Culex quinquefasciatus</name>
    <name type="common">Southern house mosquito</name>
    <name type="synonym">Culex pungens</name>
    <dbReference type="NCBI Taxonomy" id="7176"/>
    <lineage>
        <taxon>Eukaryota</taxon>
        <taxon>Metazoa</taxon>
        <taxon>Ecdysozoa</taxon>
        <taxon>Arthropoda</taxon>
        <taxon>Hexapoda</taxon>
        <taxon>Insecta</taxon>
        <taxon>Pterygota</taxon>
        <taxon>Neoptera</taxon>
        <taxon>Endopterygota</taxon>
        <taxon>Diptera</taxon>
        <taxon>Nematocera</taxon>
        <taxon>Culicoidea</taxon>
        <taxon>Culicidae</taxon>
        <taxon>Culicinae</taxon>
        <taxon>Culicini</taxon>
        <taxon>Culex</taxon>
        <taxon>Culex</taxon>
    </lineage>
</organism>
<feature type="region of interest" description="Disordered" evidence="12">
    <location>
        <begin position="432"/>
        <end position="472"/>
    </location>
</feature>
<dbReference type="eggNOG" id="KOG2650">
    <property type="taxonomic scope" value="Eukaryota"/>
</dbReference>
<dbReference type="SMART" id="SM00631">
    <property type="entry name" value="Zn_pept"/>
    <property type="match status" value="1"/>
</dbReference>
<gene>
    <name evidence="15" type="primary">6039046</name>
    <name evidence="14" type="ORF">CpipJ_CPIJ007169</name>
</gene>
<evidence type="ECO:0000256" key="7">
    <source>
        <dbReference type="ARBA" id="ARBA00022801"/>
    </source>
</evidence>
<dbReference type="EnsemblMetazoa" id="CPIJ007169-RA">
    <property type="protein sequence ID" value="CPIJ007169-PA"/>
    <property type="gene ID" value="CPIJ007169"/>
</dbReference>
<comment type="cofactor">
    <cofactor evidence="1">
        <name>Zn(2+)</name>
        <dbReference type="ChEBI" id="CHEBI:29105"/>
    </cofactor>
</comment>
<dbReference type="InterPro" id="IPR000834">
    <property type="entry name" value="Peptidase_M14"/>
</dbReference>
<keyword evidence="7" id="KW-0378">Hydrolase</keyword>
<dbReference type="OrthoDB" id="3626597at2759"/>
<keyword evidence="3 14" id="KW-0121">Carboxypeptidase</keyword>
<evidence type="ECO:0000256" key="4">
    <source>
        <dbReference type="ARBA" id="ARBA00022670"/>
    </source>
</evidence>
<dbReference type="Gene3D" id="3.30.70.340">
    <property type="entry name" value="Metallocarboxypeptidase-like"/>
    <property type="match status" value="1"/>
</dbReference>
<dbReference type="Pfam" id="PF02244">
    <property type="entry name" value="Propep_M14"/>
    <property type="match status" value="1"/>
</dbReference>
<keyword evidence="10" id="KW-1015">Disulfide bond</keyword>
<keyword evidence="6" id="KW-0732">Signal</keyword>
<evidence type="ECO:0000313" key="14">
    <source>
        <dbReference type="EMBL" id="EDS28919.1"/>
    </source>
</evidence>
<dbReference type="InterPro" id="IPR036990">
    <property type="entry name" value="M14A-like_propep"/>
</dbReference>
<sequence length="1080" mass="122163">MDESGYLPLVVLCVVLGKNSALNAVYVNNQKLDRIEVDKIKLLSPTDASVHEVTKSDLITKDNFTNPLQYYQYLVGNDPEGYVDLLWGKNKTYMPSIFRTTTTSTTPTENTINYADDMTPILNTLNNTTPMYKGDYYIPTTTVRPPTTEPPKAANKLLHRAKPKKKPFRPVVYIEHPVMATIGGVLESVYNYMQDAMVSTEYISIEDDDQNGKANTKKGKKIKRYSVADGTTPFPITSKQYQSDTKRVTIAGIPLGGVGDKNKLTTNIHVTSEYSPATPATIPLLPLQPNVDDKDGSSEESGSEEGGDYYGGFANTSYEDEEEEDSAEGEESDEYAGGSEEAVGNQAGVVVNDKDYDYEDEKNDVLANREPVKVKRQKQPGSFEEYSDEEGDDYDSAEDTGGGGGFFTGIFSSIGRFVRSLGFAPRTTVEYDDYDESRSTTPRILDLKKRPTRSTDPGEQTQLERVHESTEKQNPWYHYPPYMYNEINEEPEIQIPASEPNVPPQEEDNSDWFQYMMPWDFFNPWLPWDDAPHTQVPIQPVEMTSTAEPKPGWFPNLFGGATTEAPATNPTTPKPLIPFLPASDPLQKPSTWINVIAQHVFTTTRTPKTTTQIPSNTHITKPTKVSYSGYQLWRVYPKTPENVRYLEDYRFSPEGIKLQWWKGPSLKGANDILVPPHMLEPLADYLQDEDITKEVVIRNLGQAILYENPKMTRREQIEVEVLTGHPLTWYRYHRYGDIVKFMNYLGRKFPRNVELIHIGRSFEGRPLTVVKVAFEGKRSKEDKDNVKGKRKKKVTKRGQRSAIFVEAGAHGREWIGPSVATWILDTLTKMVASNDTELENMKAMDWYILPVLNPDGYEYSHEYDRMWRKTRSRHSEAHVPGILNSAWMSCTPLSWLQSHSSLSVNTDQHCIGTDLNRNWDYRWNEEGVSRSACSEHYAGYRAFSEPEAKALSKFLQNSRRNIQIFVSLHSYGQTISYPGEKRSQTNDEQFSNVHEMATVAVETLRGSGSLAAYRVDSQHEMSYVSSGTSTQYARFEAGIKYSYTAELPDTGTHGFLLPPSGIETAARDMLELIKGMVDYI</sequence>
<evidence type="ECO:0000256" key="10">
    <source>
        <dbReference type="ARBA" id="ARBA00023157"/>
    </source>
</evidence>
<name>B0WJ40_CULQU</name>
<evidence type="ECO:0000259" key="13">
    <source>
        <dbReference type="PROSITE" id="PS52035"/>
    </source>
</evidence>
<evidence type="ECO:0000256" key="11">
    <source>
        <dbReference type="PROSITE-ProRule" id="PRU01379"/>
    </source>
</evidence>
<dbReference type="KEGG" id="cqu:CpipJ_CPIJ007169"/>
<keyword evidence="8" id="KW-0862">Zinc</keyword>
<dbReference type="PRINTS" id="PR00765">
    <property type="entry name" value="CRBOXYPTASEA"/>
</dbReference>
<dbReference type="Pfam" id="PF00246">
    <property type="entry name" value="Peptidase_M14"/>
    <property type="match status" value="1"/>
</dbReference>
<evidence type="ECO:0000313" key="15">
    <source>
        <dbReference type="EnsemblMetazoa" id="CPIJ007169-PA"/>
    </source>
</evidence>